<gene>
    <name evidence="1" type="ORF">T459_27156</name>
</gene>
<comment type="caution">
    <text evidence="1">The sequence shown here is derived from an EMBL/GenBank/DDBJ whole genome shotgun (WGS) entry which is preliminary data.</text>
</comment>
<protein>
    <recommendedName>
        <fullName evidence="3">FBD domain-containing protein</fullName>
    </recommendedName>
</protein>
<evidence type="ECO:0000313" key="1">
    <source>
        <dbReference type="EMBL" id="PHT67669.1"/>
    </source>
</evidence>
<dbReference type="Gene3D" id="3.80.10.10">
    <property type="entry name" value="Ribonuclease Inhibitor"/>
    <property type="match status" value="1"/>
</dbReference>
<keyword evidence="2" id="KW-1185">Reference proteome</keyword>
<proteinExistence type="predicted"/>
<sequence length="296" mass="34451">MVKSKTASRVSVNFTDELSKCAYLDSKVLNPLHKHLRSLITTNRGRISEWNLMRLLKVLELSSLDVNYFSLATLKPLIHLKYLAVSTREVDFHADPYLPNLETLIVKYFIRRSVLPAIFWKFEKLRHVEINNAVFDLENNKQMIFEESSKLENLRVLRKVYFQTDQSDSVDVLLRRCPNLQELDISIGANDNSAEFCPKLECFTQLQIFRLSFQWPQIVSELHLPSNLMKLVQEKTHIESAISIVGELLCLEYLQLRSPYFSRNKEWCLRDITFHKLKYLKLVGLSICLGGILSQA</sequence>
<evidence type="ECO:0008006" key="3">
    <source>
        <dbReference type="Google" id="ProtNLM"/>
    </source>
</evidence>
<reference evidence="1 2" key="1">
    <citation type="journal article" date="2014" name="Nat. Genet.">
        <title>Genome sequence of the hot pepper provides insights into the evolution of pungency in Capsicum species.</title>
        <authorList>
            <person name="Kim S."/>
            <person name="Park M."/>
            <person name="Yeom S.I."/>
            <person name="Kim Y.M."/>
            <person name="Lee J.M."/>
            <person name="Lee H.A."/>
            <person name="Seo E."/>
            <person name="Choi J."/>
            <person name="Cheong K."/>
            <person name="Kim K.T."/>
            <person name="Jung K."/>
            <person name="Lee G.W."/>
            <person name="Oh S.K."/>
            <person name="Bae C."/>
            <person name="Kim S.B."/>
            <person name="Lee H.Y."/>
            <person name="Kim S.Y."/>
            <person name="Kim M.S."/>
            <person name="Kang B.C."/>
            <person name="Jo Y.D."/>
            <person name="Yang H.B."/>
            <person name="Jeong H.J."/>
            <person name="Kang W.H."/>
            <person name="Kwon J.K."/>
            <person name="Shin C."/>
            <person name="Lim J.Y."/>
            <person name="Park J.H."/>
            <person name="Huh J.H."/>
            <person name="Kim J.S."/>
            <person name="Kim B.D."/>
            <person name="Cohen O."/>
            <person name="Paran I."/>
            <person name="Suh M.C."/>
            <person name="Lee S.B."/>
            <person name="Kim Y.K."/>
            <person name="Shin Y."/>
            <person name="Noh S.J."/>
            <person name="Park J."/>
            <person name="Seo Y.S."/>
            <person name="Kwon S.Y."/>
            <person name="Kim H.A."/>
            <person name="Park J.M."/>
            <person name="Kim H.J."/>
            <person name="Choi S.B."/>
            <person name="Bosland P.W."/>
            <person name="Reeves G."/>
            <person name="Jo S.H."/>
            <person name="Lee B.W."/>
            <person name="Cho H.T."/>
            <person name="Choi H.S."/>
            <person name="Lee M.S."/>
            <person name="Yu Y."/>
            <person name="Do Choi Y."/>
            <person name="Park B.S."/>
            <person name="van Deynze A."/>
            <person name="Ashrafi H."/>
            <person name="Hill T."/>
            <person name="Kim W.T."/>
            <person name="Pai H.S."/>
            <person name="Ahn H.K."/>
            <person name="Yeam I."/>
            <person name="Giovannoni J.J."/>
            <person name="Rose J.K."/>
            <person name="Sorensen I."/>
            <person name="Lee S.J."/>
            <person name="Kim R.W."/>
            <person name="Choi I.Y."/>
            <person name="Choi B.S."/>
            <person name="Lim J.S."/>
            <person name="Lee Y.H."/>
            <person name="Choi D."/>
        </authorList>
    </citation>
    <scope>NUCLEOTIDE SEQUENCE [LARGE SCALE GENOMIC DNA]</scope>
    <source>
        <strain evidence="2">cv. CM334</strain>
    </source>
</reference>
<accession>A0A2G2YD83</accession>
<reference evidence="1 2" key="2">
    <citation type="journal article" date="2017" name="Genome Biol.">
        <title>New reference genome sequences of hot pepper reveal the massive evolution of plant disease-resistance genes by retroduplication.</title>
        <authorList>
            <person name="Kim S."/>
            <person name="Park J."/>
            <person name="Yeom S.I."/>
            <person name="Kim Y.M."/>
            <person name="Seo E."/>
            <person name="Kim K.T."/>
            <person name="Kim M.S."/>
            <person name="Lee J.M."/>
            <person name="Cheong K."/>
            <person name="Shin H.S."/>
            <person name="Kim S.B."/>
            <person name="Han K."/>
            <person name="Lee J."/>
            <person name="Park M."/>
            <person name="Lee H.A."/>
            <person name="Lee H.Y."/>
            <person name="Lee Y."/>
            <person name="Oh S."/>
            <person name="Lee J.H."/>
            <person name="Choi E."/>
            <person name="Choi E."/>
            <person name="Lee S.E."/>
            <person name="Jeon J."/>
            <person name="Kim H."/>
            <person name="Choi G."/>
            <person name="Song H."/>
            <person name="Lee J."/>
            <person name="Lee S.C."/>
            <person name="Kwon J.K."/>
            <person name="Lee H.Y."/>
            <person name="Koo N."/>
            <person name="Hong Y."/>
            <person name="Kim R.W."/>
            <person name="Kang W.H."/>
            <person name="Huh J.H."/>
            <person name="Kang B.C."/>
            <person name="Yang T.J."/>
            <person name="Lee Y.H."/>
            <person name="Bennetzen J.L."/>
            <person name="Choi D."/>
        </authorList>
    </citation>
    <scope>NUCLEOTIDE SEQUENCE [LARGE SCALE GENOMIC DNA]</scope>
    <source>
        <strain evidence="2">cv. CM334</strain>
    </source>
</reference>
<organism evidence="1 2">
    <name type="scientific">Capsicum annuum</name>
    <name type="common">Capsicum pepper</name>
    <dbReference type="NCBI Taxonomy" id="4072"/>
    <lineage>
        <taxon>Eukaryota</taxon>
        <taxon>Viridiplantae</taxon>
        <taxon>Streptophyta</taxon>
        <taxon>Embryophyta</taxon>
        <taxon>Tracheophyta</taxon>
        <taxon>Spermatophyta</taxon>
        <taxon>Magnoliopsida</taxon>
        <taxon>eudicotyledons</taxon>
        <taxon>Gunneridae</taxon>
        <taxon>Pentapetalae</taxon>
        <taxon>asterids</taxon>
        <taxon>lamiids</taxon>
        <taxon>Solanales</taxon>
        <taxon>Solanaceae</taxon>
        <taxon>Solanoideae</taxon>
        <taxon>Capsiceae</taxon>
        <taxon>Capsicum</taxon>
    </lineage>
</organism>
<dbReference type="InterPro" id="IPR032675">
    <property type="entry name" value="LRR_dom_sf"/>
</dbReference>
<dbReference type="AlphaFoldDB" id="A0A2G2YD83"/>
<dbReference type="Proteomes" id="UP000222542">
    <property type="component" value="Unassembled WGS sequence"/>
</dbReference>
<dbReference type="PANTHER" id="PTHR15140">
    <property type="entry name" value="TUBULIN-SPECIFIC CHAPERONE E"/>
    <property type="match status" value="1"/>
</dbReference>
<dbReference type="PANTHER" id="PTHR15140:SF52">
    <property type="entry name" value="LATE BLIGHT RESISTANCE PROTEIN HOMOLOG R1A-4"/>
    <property type="match status" value="1"/>
</dbReference>
<dbReference type="Gramene" id="PHT67669">
    <property type="protein sequence ID" value="PHT67669"/>
    <property type="gene ID" value="T459_27156"/>
</dbReference>
<name>A0A2G2YD83_CAPAN</name>
<evidence type="ECO:0000313" key="2">
    <source>
        <dbReference type="Proteomes" id="UP000222542"/>
    </source>
</evidence>
<dbReference type="EMBL" id="AYRZ02000011">
    <property type="protein sequence ID" value="PHT67669.1"/>
    <property type="molecule type" value="Genomic_DNA"/>
</dbReference>
<dbReference type="SUPFAM" id="SSF52058">
    <property type="entry name" value="L domain-like"/>
    <property type="match status" value="1"/>
</dbReference>